<evidence type="ECO:0000313" key="7">
    <source>
        <dbReference type="Proteomes" id="UP000277204"/>
    </source>
</evidence>
<dbReference type="STRING" id="48269.A0A183M364"/>
<keyword evidence="5" id="KW-0067">ATP-binding</keyword>
<keyword evidence="1" id="KW-0723">Serine/threonine-protein kinase</keyword>
<evidence type="ECO:0000256" key="1">
    <source>
        <dbReference type="ARBA" id="ARBA00022527"/>
    </source>
</evidence>
<proteinExistence type="predicted"/>
<dbReference type="InterPro" id="IPR011009">
    <property type="entry name" value="Kinase-like_dom_sf"/>
</dbReference>
<dbReference type="GO" id="GO:0005524">
    <property type="term" value="F:ATP binding"/>
    <property type="evidence" value="ECO:0007669"/>
    <property type="project" value="UniProtKB-UniRule"/>
</dbReference>
<protein>
    <submittedName>
        <fullName evidence="6">Uncharacterized protein</fullName>
    </submittedName>
</protein>
<evidence type="ECO:0000256" key="4">
    <source>
        <dbReference type="ARBA" id="ARBA00022777"/>
    </source>
</evidence>
<keyword evidence="7" id="KW-1185">Reference proteome</keyword>
<evidence type="ECO:0000256" key="5">
    <source>
        <dbReference type="ARBA" id="ARBA00022840"/>
    </source>
</evidence>
<sequence>LDETEYDPFIRPYESYTKRIVYPVLVTEQNCTVMKPANIQVNINAVPRNLRVIFYDLDYTISTTVQSVDLQNCGTMRQHFPSFNEHSQEEDLIFNAEDIIGISMTENNSRSVYLYTTCSLPNYRISFSCEKVKIQFYTVLRDCLFSEEENSGLLLDEHSSEPLKWTYDLNDRNEREILGRGSFGVVYTGWDLTKQIKMAIKEIDAVNIRYGKLLLHHLIYLIDNVFSSSSRLCIDTSSLTSLVSKYGALKEETVANYSKQILEGLQYLVSIFYYNYVIRFTIYLGIILYKLKYAPTSRWPHKTVLRDKTQLQIMSCTYLMYSEIFRVS</sequence>
<dbReference type="PROSITE" id="PS00107">
    <property type="entry name" value="PROTEIN_KINASE_ATP"/>
    <property type="match status" value="1"/>
</dbReference>
<dbReference type="EMBL" id="UZAI01005453">
    <property type="protein sequence ID" value="VDO90594.1"/>
    <property type="molecule type" value="Genomic_DNA"/>
</dbReference>
<dbReference type="Proteomes" id="UP000277204">
    <property type="component" value="Unassembled WGS sequence"/>
</dbReference>
<keyword evidence="3" id="KW-0547">Nucleotide-binding</keyword>
<feature type="non-terminal residue" evidence="6">
    <location>
        <position position="1"/>
    </location>
</feature>
<gene>
    <name evidence="6" type="ORF">SMRZ_LOCUS10489</name>
</gene>
<evidence type="ECO:0000256" key="3">
    <source>
        <dbReference type="ARBA" id="ARBA00022741"/>
    </source>
</evidence>
<evidence type="ECO:0000256" key="2">
    <source>
        <dbReference type="ARBA" id="ARBA00022679"/>
    </source>
</evidence>
<dbReference type="GO" id="GO:0035556">
    <property type="term" value="P:intracellular signal transduction"/>
    <property type="evidence" value="ECO:0007669"/>
    <property type="project" value="UniProtKB-ARBA"/>
</dbReference>
<dbReference type="InterPro" id="IPR017441">
    <property type="entry name" value="Protein_kinase_ATP_BS"/>
</dbReference>
<dbReference type="AlphaFoldDB" id="A0A183M364"/>
<dbReference type="PANTHER" id="PTHR11584">
    <property type="entry name" value="SERINE/THREONINE PROTEIN KINASE"/>
    <property type="match status" value="1"/>
</dbReference>
<keyword evidence="4" id="KW-0418">Kinase</keyword>
<dbReference type="SUPFAM" id="SSF56112">
    <property type="entry name" value="Protein kinase-like (PK-like)"/>
    <property type="match status" value="1"/>
</dbReference>
<dbReference type="Gene3D" id="3.30.200.20">
    <property type="entry name" value="Phosphorylase Kinase, domain 1"/>
    <property type="match status" value="1"/>
</dbReference>
<reference evidence="6 7" key="1">
    <citation type="submission" date="2018-11" db="EMBL/GenBank/DDBJ databases">
        <authorList>
            <consortium name="Pathogen Informatics"/>
        </authorList>
    </citation>
    <scope>NUCLEOTIDE SEQUENCE [LARGE SCALE GENOMIC DNA]</scope>
    <source>
        <strain evidence="6 7">Zambia</strain>
    </source>
</reference>
<dbReference type="PANTHER" id="PTHR11584:SF394">
    <property type="entry name" value="APOPTOTIC SIGNAL-REGULATING KINASE 1, ISOFORM C"/>
    <property type="match status" value="1"/>
</dbReference>
<keyword evidence="2" id="KW-0808">Transferase</keyword>
<dbReference type="GO" id="GO:0004674">
    <property type="term" value="F:protein serine/threonine kinase activity"/>
    <property type="evidence" value="ECO:0007669"/>
    <property type="project" value="UniProtKB-KW"/>
</dbReference>
<organism evidence="6 7">
    <name type="scientific">Schistosoma margrebowiei</name>
    <dbReference type="NCBI Taxonomy" id="48269"/>
    <lineage>
        <taxon>Eukaryota</taxon>
        <taxon>Metazoa</taxon>
        <taxon>Spiralia</taxon>
        <taxon>Lophotrochozoa</taxon>
        <taxon>Platyhelminthes</taxon>
        <taxon>Trematoda</taxon>
        <taxon>Digenea</taxon>
        <taxon>Strigeidida</taxon>
        <taxon>Schistosomatoidea</taxon>
        <taxon>Schistosomatidae</taxon>
        <taxon>Schistosoma</taxon>
    </lineage>
</organism>
<accession>A0A183M364</accession>
<name>A0A183M364_9TREM</name>
<evidence type="ECO:0000313" key="6">
    <source>
        <dbReference type="EMBL" id="VDO90594.1"/>
    </source>
</evidence>